<sequence length="67" mass="7329">MTLANKKKENDIGHFIPSYDETRVPNQLRRMSEKFRGPHGVSSGCHEEANGAKAPVPAPAKKCVSPL</sequence>
<gene>
    <name evidence="2" type="ORF">DCAF_LOCUS20755</name>
</gene>
<proteinExistence type="predicted"/>
<feature type="region of interest" description="Disordered" evidence="1">
    <location>
        <begin position="34"/>
        <end position="67"/>
    </location>
</feature>
<comment type="caution">
    <text evidence="2">The sequence shown here is derived from an EMBL/GenBank/DDBJ whole genome shotgun (WGS) entry which is preliminary data.</text>
</comment>
<evidence type="ECO:0000313" key="3">
    <source>
        <dbReference type="Proteomes" id="UP001314170"/>
    </source>
</evidence>
<evidence type="ECO:0000256" key="1">
    <source>
        <dbReference type="SAM" id="MobiDB-lite"/>
    </source>
</evidence>
<keyword evidence="3" id="KW-1185">Reference proteome</keyword>
<accession>A0AAV1SCN8</accession>
<evidence type="ECO:0000313" key="2">
    <source>
        <dbReference type="EMBL" id="CAK7348063.1"/>
    </source>
</evidence>
<dbReference type="Proteomes" id="UP001314170">
    <property type="component" value="Unassembled WGS sequence"/>
</dbReference>
<feature type="compositionally biased region" description="Low complexity" evidence="1">
    <location>
        <begin position="52"/>
        <end position="67"/>
    </location>
</feature>
<dbReference type="EMBL" id="CAWUPB010001173">
    <property type="protein sequence ID" value="CAK7348063.1"/>
    <property type="molecule type" value="Genomic_DNA"/>
</dbReference>
<dbReference type="AlphaFoldDB" id="A0AAV1SCN8"/>
<reference evidence="2 3" key="1">
    <citation type="submission" date="2024-01" db="EMBL/GenBank/DDBJ databases">
        <authorList>
            <person name="Waweru B."/>
        </authorList>
    </citation>
    <scope>NUCLEOTIDE SEQUENCE [LARGE SCALE GENOMIC DNA]</scope>
</reference>
<protein>
    <submittedName>
        <fullName evidence="2">Uncharacterized protein</fullName>
    </submittedName>
</protein>
<name>A0AAV1SCN8_9ROSI</name>
<organism evidence="2 3">
    <name type="scientific">Dovyalis caffra</name>
    <dbReference type="NCBI Taxonomy" id="77055"/>
    <lineage>
        <taxon>Eukaryota</taxon>
        <taxon>Viridiplantae</taxon>
        <taxon>Streptophyta</taxon>
        <taxon>Embryophyta</taxon>
        <taxon>Tracheophyta</taxon>
        <taxon>Spermatophyta</taxon>
        <taxon>Magnoliopsida</taxon>
        <taxon>eudicotyledons</taxon>
        <taxon>Gunneridae</taxon>
        <taxon>Pentapetalae</taxon>
        <taxon>rosids</taxon>
        <taxon>fabids</taxon>
        <taxon>Malpighiales</taxon>
        <taxon>Salicaceae</taxon>
        <taxon>Flacourtieae</taxon>
        <taxon>Dovyalis</taxon>
    </lineage>
</organism>